<dbReference type="OrthoDB" id="2382185at2"/>
<dbReference type="InterPro" id="IPR042274">
    <property type="entry name" value="YycH/YycI_2"/>
</dbReference>
<comment type="caution">
    <text evidence="2">The sequence shown here is derived from an EMBL/GenBank/DDBJ whole genome shotgun (WGS) entry which is preliminary data.</text>
</comment>
<dbReference type="Gene3D" id="3.30.310.160">
    <property type="entry name" value="YycH protein, domain 2"/>
    <property type="match status" value="1"/>
</dbReference>
<accession>A0A366EC43</accession>
<dbReference type="Proteomes" id="UP000252254">
    <property type="component" value="Unassembled WGS sequence"/>
</dbReference>
<keyword evidence="3" id="KW-1185">Reference proteome</keyword>
<proteinExistence type="predicted"/>
<dbReference type="AlphaFoldDB" id="A0A366EC43"/>
<sequence length="451" mass="51869">MSFEKWKTLILSILVSLSLLLTLAIWNYQPNFAPANSDQAIEAQLNGQTQTKKQTIFPTQIIYHLNNGDPLGLVDKQEEKSLYEQMQNWSIFDFTTTDIDYEEHLENNQNKLEVIFPTELPNNLLTDLFTVEDEFIPEGNFNRMLISLEENNSQEENIQILFAKGQTGTAIQANIQNYGEVVTFLQNYEEQHEMVSYEMMKNSEDMNMYLPREVNLSSYLYSYQELEVQRFIDFLFKNPSAVKRFYIDDGSLTYSDGIRELKTTGNRVNFANPVNASSDEGKTLNDYDLLDQVHNDFMNSHLGFTATDPFHYVLTDLSNTPTMNMVRYTLKFQGYPVYENQTLTTISVEWHNQAVYKYTHPQIKLSDSRGPKQSATDLFKTSTVVSALKNGSNYENNLIYDVAIGYKVEEQSGDQVFKLTPTWYVKGSNGWSEFRLPEEMAGGDNNAMGTN</sequence>
<dbReference type="EMBL" id="QNRI01000003">
    <property type="protein sequence ID" value="RBO99902.1"/>
    <property type="molecule type" value="Genomic_DNA"/>
</dbReference>
<protein>
    <submittedName>
        <fullName evidence="2">Regulatory protein YycH of two-component signal transduction system YycFG</fullName>
    </submittedName>
</protein>
<dbReference type="STRING" id="200904.GCA_900168775_00102"/>
<dbReference type="InterPro" id="IPR009996">
    <property type="entry name" value="YycH"/>
</dbReference>
<feature type="domain" description="Regulatory protein YycH" evidence="1">
    <location>
        <begin position="4"/>
        <end position="435"/>
    </location>
</feature>
<evidence type="ECO:0000313" key="2">
    <source>
        <dbReference type="EMBL" id="RBO99902.1"/>
    </source>
</evidence>
<dbReference type="Pfam" id="PF07435">
    <property type="entry name" value="YycH"/>
    <property type="match status" value="1"/>
</dbReference>
<evidence type="ECO:0000313" key="3">
    <source>
        <dbReference type="Proteomes" id="UP000252254"/>
    </source>
</evidence>
<evidence type="ECO:0000259" key="1">
    <source>
        <dbReference type="Pfam" id="PF07435"/>
    </source>
</evidence>
<organism evidence="2 3">
    <name type="scientific">Paraliobacillus ryukyuensis</name>
    <dbReference type="NCBI Taxonomy" id="200904"/>
    <lineage>
        <taxon>Bacteria</taxon>
        <taxon>Bacillati</taxon>
        <taxon>Bacillota</taxon>
        <taxon>Bacilli</taxon>
        <taxon>Bacillales</taxon>
        <taxon>Bacillaceae</taxon>
        <taxon>Paraliobacillus</taxon>
    </lineage>
</organism>
<reference evidence="2 3" key="1">
    <citation type="submission" date="2018-06" db="EMBL/GenBank/DDBJ databases">
        <title>Genomic Encyclopedia of Type Strains, Phase IV (KMG-IV): sequencing the most valuable type-strain genomes for metagenomic binning, comparative biology and taxonomic classification.</title>
        <authorList>
            <person name="Goeker M."/>
        </authorList>
    </citation>
    <scope>NUCLEOTIDE SEQUENCE [LARGE SCALE GENOMIC DNA]</scope>
    <source>
        <strain evidence="2 3">DSM 15140</strain>
    </source>
</reference>
<gene>
    <name evidence="2" type="ORF">DES48_103229</name>
</gene>
<dbReference type="CDD" id="cd15787">
    <property type="entry name" value="YycH_N"/>
    <property type="match status" value="1"/>
</dbReference>
<name>A0A366EC43_9BACI</name>
<dbReference type="RefSeq" id="WP_113868078.1">
    <property type="nucleotide sequence ID" value="NZ_BAABQN010000004.1"/>
</dbReference>